<protein>
    <submittedName>
        <fullName evidence="12">Preprotein translocase subunit YajC</fullName>
    </submittedName>
</protein>
<keyword evidence="6" id="KW-0653">Protein transport</keyword>
<dbReference type="EMBL" id="WHJE01000150">
    <property type="protein sequence ID" value="KAE8762572.1"/>
    <property type="molecule type" value="Genomic_DNA"/>
</dbReference>
<feature type="transmembrane region" description="Helical" evidence="11">
    <location>
        <begin position="12"/>
        <end position="31"/>
    </location>
</feature>
<dbReference type="NCBIfam" id="TIGR00739">
    <property type="entry name" value="yajC"/>
    <property type="match status" value="1"/>
</dbReference>
<keyword evidence="3" id="KW-0813">Transport</keyword>
<accession>A0A7J5UJM1</accession>
<keyword evidence="9 11" id="KW-0472">Membrane</keyword>
<evidence type="ECO:0000256" key="2">
    <source>
        <dbReference type="ARBA" id="ARBA00006742"/>
    </source>
</evidence>
<keyword evidence="4" id="KW-1003">Cell membrane</keyword>
<dbReference type="GO" id="GO:0015031">
    <property type="term" value="P:protein transport"/>
    <property type="evidence" value="ECO:0007669"/>
    <property type="project" value="UniProtKB-KW"/>
</dbReference>
<evidence type="ECO:0000256" key="8">
    <source>
        <dbReference type="ARBA" id="ARBA00023010"/>
    </source>
</evidence>
<feature type="compositionally biased region" description="Basic and acidic residues" evidence="10">
    <location>
        <begin position="98"/>
        <end position="112"/>
    </location>
</feature>
<evidence type="ECO:0000256" key="10">
    <source>
        <dbReference type="SAM" id="MobiDB-lite"/>
    </source>
</evidence>
<gene>
    <name evidence="12" type="primary">yajC</name>
    <name evidence="12" type="ORF">GB883_18630</name>
</gene>
<dbReference type="GO" id="GO:0005886">
    <property type="term" value="C:plasma membrane"/>
    <property type="evidence" value="ECO:0007669"/>
    <property type="project" value="UniProtKB-SubCell"/>
</dbReference>
<name>A0A7J5UJM1_9MICO</name>
<proteinExistence type="inferred from homology"/>
<organism evidence="12 13">
    <name type="scientific">Georgenia thermotolerans</name>
    <dbReference type="NCBI Taxonomy" id="527326"/>
    <lineage>
        <taxon>Bacteria</taxon>
        <taxon>Bacillati</taxon>
        <taxon>Actinomycetota</taxon>
        <taxon>Actinomycetes</taxon>
        <taxon>Micrococcales</taxon>
        <taxon>Bogoriellaceae</taxon>
        <taxon>Georgenia</taxon>
    </lineage>
</organism>
<dbReference type="OrthoDB" id="3267178at2"/>
<dbReference type="Proteomes" id="UP000451860">
    <property type="component" value="Unassembled WGS sequence"/>
</dbReference>
<reference evidence="12 13" key="1">
    <citation type="submission" date="2019-10" db="EMBL/GenBank/DDBJ databases">
        <title>Georgenia wutianyii sp. nov. and Georgenia yuyongxinii sp. nov. isolated from plateau pika (Ochotona curzoniae) in the Qinghai-Tibet plateau of China.</title>
        <authorList>
            <person name="Tian Z."/>
        </authorList>
    </citation>
    <scope>NUCLEOTIDE SEQUENCE [LARGE SCALE GENOMIC DNA]</scope>
    <source>
        <strain evidence="12 13">DSM 21501</strain>
    </source>
</reference>
<dbReference type="InterPro" id="IPR003849">
    <property type="entry name" value="Preprotein_translocase_YajC"/>
</dbReference>
<keyword evidence="13" id="KW-1185">Reference proteome</keyword>
<evidence type="ECO:0000256" key="6">
    <source>
        <dbReference type="ARBA" id="ARBA00022927"/>
    </source>
</evidence>
<dbReference type="PANTHER" id="PTHR33909">
    <property type="entry name" value="SEC TRANSLOCON ACCESSORY COMPLEX SUBUNIT YAJC"/>
    <property type="match status" value="1"/>
</dbReference>
<evidence type="ECO:0000313" key="12">
    <source>
        <dbReference type="EMBL" id="KAE8762572.1"/>
    </source>
</evidence>
<evidence type="ECO:0000256" key="3">
    <source>
        <dbReference type="ARBA" id="ARBA00022448"/>
    </source>
</evidence>
<evidence type="ECO:0000313" key="13">
    <source>
        <dbReference type="Proteomes" id="UP000451860"/>
    </source>
</evidence>
<evidence type="ECO:0000256" key="11">
    <source>
        <dbReference type="SAM" id="Phobius"/>
    </source>
</evidence>
<keyword evidence="7 11" id="KW-1133">Transmembrane helix</keyword>
<dbReference type="Pfam" id="PF02699">
    <property type="entry name" value="YajC"/>
    <property type="match status" value="1"/>
</dbReference>
<comment type="similarity">
    <text evidence="2">Belongs to the YajC family.</text>
</comment>
<evidence type="ECO:0000256" key="7">
    <source>
        <dbReference type="ARBA" id="ARBA00022989"/>
    </source>
</evidence>
<comment type="subcellular location">
    <subcellularLocation>
        <location evidence="1">Cell membrane</location>
        <topology evidence="1">Single-pass membrane protein</topology>
    </subcellularLocation>
</comment>
<sequence length="160" mass="17362">MGLLPSTERSHALMGYEIFLFLALMIGVMWFTTNRGKKKMADQRERMSQAMVPGTSVMTIGGFFGRVVDVDGDVVTLESPSGVETIWLKGAIKEIKEPPFAPAHEDGEHLVVPDDASSLTAAPTAEAATSEPEDRPVVEPADDPERTDDQGRRPGPEPRA</sequence>
<feature type="region of interest" description="Disordered" evidence="10">
    <location>
        <begin position="98"/>
        <end position="160"/>
    </location>
</feature>
<feature type="compositionally biased region" description="Low complexity" evidence="10">
    <location>
        <begin position="116"/>
        <end position="130"/>
    </location>
</feature>
<keyword evidence="5 11" id="KW-0812">Transmembrane</keyword>
<dbReference type="SMART" id="SM01323">
    <property type="entry name" value="YajC"/>
    <property type="match status" value="1"/>
</dbReference>
<comment type="caution">
    <text evidence="12">The sequence shown here is derived from an EMBL/GenBank/DDBJ whole genome shotgun (WGS) entry which is preliminary data.</text>
</comment>
<evidence type="ECO:0000256" key="4">
    <source>
        <dbReference type="ARBA" id="ARBA00022475"/>
    </source>
</evidence>
<dbReference type="PANTHER" id="PTHR33909:SF1">
    <property type="entry name" value="SEC TRANSLOCON ACCESSORY COMPLEX SUBUNIT YAJC"/>
    <property type="match status" value="1"/>
</dbReference>
<dbReference type="AlphaFoldDB" id="A0A7J5UJM1"/>
<evidence type="ECO:0000256" key="5">
    <source>
        <dbReference type="ARBA" id="ARBA00022692"/>
    </source>
</evidence>
<evidence type="ECO:0000256" key="1">
    <source>
        <dbReference type="ARBA" id="ARBA00004162"/>
    </source>
</evidence>
<evidence type="ECO:0000256" key="9">
    <source>
        <dbReference type="ARBA" id="ARBA00023136"/>
    </source>
</evidence>
<feature type="compositionally biased region" description="Basic and acidic residues" evidence="10">
    <location>
        <begin position="132"/>
        <end position="160"/>
    </location>
</feature>
<keyword evidence="8" id="KW-0811">Translocation</keyword>